<dbReference type="GO" id="GO:0003677">
    <property type="term" value="F:DNA binding"/>
    <property type="evidence" value="ECO:0007669"/>
    <property type="project" value="InterPro"/>
</dbReference>
<organism evidence="1 2">
    <name type="scientific">Kwoniella mangroviensis CBS 10435</name>
    <dbReference type="NCBI Taxonomy" id="1331196"/>
    <lineage>
        <taxon>Eukaryota</taxon>
        <taxon>Fungi</taxon>
        <taxon>Dikarya</taxon>
        <taxon>Basidiomycota</taxon>
        <taxon>Agaricomycotina</taxon>
        <taxon>Tremellomycetes</taxon>
        <taxon>Tremellales</taxon>
        <taxon>Cryptococcaceae</taxon>
        <taxon>Kwoniella</taxon>
    </lineage>
</organism>
<gene>
    <name evidence="1" type="ORF">L486_06671</name>
</gene>
<keyword evidence="2" id="KW-1185">Reference proteome</keyword>
<dbReference type="InterPro" id="IPR016032">
    <property type="entry name" value="Sig_transdc_resp-reg_C-effctor"/>
</dbReference>
<reference evidence="2" key="2">
    <citation type="submission" date="2013-12" db="EMBL/GenBank/DDBJ databases">
        <title>Evolution of pathogenesis and genome organization in the Tremellales.</title>
        <authorList>
            <person name="Cuomo C."/>
            <person name="Litvintseva A."/>
            <person name="Heitman J."/>
            <person name="Chen Y."/>
            <person name="Sun S."/>
            <person name="Springer D."/>
            <person name="Dromer F."/>
            <person name="Young S."/>
            <person name="Zeng Q."/>
            <person name="Chapman S."/>
            <person name="Gujja S."/>
            <person name="Saif S."/>
            <person name="Birren B."/>
        </authorList>
    </citation>
    <scope>NUCLEOTIDE SEQUENCE [LARGE SCALE GENOMIC DNA]</scope>
    <source>
        <strain evidence="2">CBS 10435</strain>
    </source>
</reference>
<name>A0A1B9IK35_9TREE</name>
<dbReference type="GO" id="GO:0006355">
    <property type="term" value="P:regulation of DNA-templated transcription"/>
    <property type="evidence" value="ECO:0007669"/>
    <property type="project" value="InterPro"/>
</dbReference>
<dbReference type="SUPFAM" id="SSF46894">
    <property type="entry name" value="C-terminal effector domain of the bipartite response regulators"/>
    <property type="match status" value="1"/>
</dbReference>
<dbReference type="Proteomes" id="UP000092583">
    <property type="component" value="Unassembled WGS sequence"/>
</dbReference>
<evidence type="ECO:0000313" key="1">
    <source>
        <dbReference type="EMBL" id="OCF55915.1"/>
    </source>
</evidence>
<proteinExistence type="predicted"/>
<accession>A0A1B9IK35</accession>
<dbReference type="AlphaFoldDB" id="A0A1B9IK35"/>
<reference evidence="1 2" key="1">
    <citation type="submission" date="2013-07" db="EMBL/GenBank/DDBJ databases">
        <title>The Genome Sequence of Kwoniella mangroviensis CBS10435.</title>
        <authorList>
            <consortium name="The Broad Institute Genome Sequencing Platform"/>
            <person name="Cuomo C."/>
            <person name="Litvintseva A."/>
            <person name="Chen Y."/>
            <person name="Heitman J."/>
            <person name="Sun S."/>
            <person name="Springer D."/>
            <person name="Dromer F."/>
            <person name="Young S.K."/>
            <person name="Zeng Q."/>
            <person name="Gargeya S."/>
            <person name="Fitzgerald M."/>
            <person name="Abouelleil A."/>
            <person name="Alvarado L."/>
            <person name="Berlin A.M."/>
            <person name="Chapman S.B."/>
            <person name="Dewar J."/>
            <person name="Goldberg J."/>
            <person name="Griggs A."/>
            <person name="Gujja S."/>
            <person name="Hansen M."/>
            <person name="Howarth C."/>
            <person name="Imamovic A."/>
            <person name="Larimer J."/>
            <person name="McCowan C."/>
            <person name="Murphy C."/>
            <person name="Pearson M."/>
            <person name="Priest M."/>
            <person name="Roberts A."/>
            <person name="Saif S."/>
            <person name="Shea T."/>
            <person name="Sykes S."/>
            <person name="Wortman J."/>
            <person name="Nusbaum C."/>
            <person name="Birren B."/>
        </authorList>
    </citation>
    <scope>NUCLEOTIDE SEQUENCE [LARGE SCALE GENOMIC DNA]</scope>
    <source>
        <strain evidence="1 2">CBS 10435</strain>
    </source>
</reference>
<dbReference type="EMBL" id="KI669465">
    <property type="protein sequence ID" value="OCF55915.1"/>
    <property type="molecule type" value="Genomic_DNA"/>
</dbReference>
<sequence length="121" mass="13904">MSELKKLNIVYPYPCVDLDSPRKSRPYSFPTEEESEAQYNAPPIKYTIAGREFEHPAWVPKPLPSEIRAFEAFLKGVRVKDYAEESRIEISTVQTYISKVVKKFGISGLTEEEQTRFLAEA</sequence>
<evidence type="ECO:0000313" key="2">
    <source>
        <dbReference type="Proteomes" id="UP000092583"/>
    </source>
</evidence>
<protein>
    <submittedName>
        <fullName evidence="1">Uncharacterized protein</fullName>
    </submittedName>
</protein>